<proteinExistence type="predicted"/>
<accession>A0ABQ2SDH1</accession>
<evidence type="ECO:0008006" key="3">
    <source>
        <dbReference type="Google" id="ProtNLM"/>
    </source>
</evidence>
<dbReference type="InterPro" id="IPR011009">
    <property type="entry name" value="Kinase-like_dom_sf"/>
</dbReference>
<dbReference type="RefSeq" id="WP_189075019.1">
    <property type="nucleotide sequence ID" value="NZ_BMQN01000033.1"/>
</dbReference>
<dbReference type="EMBL" id="BMQN01000033">
    <property type="protein sequence ID" value="GGS11092.1"/>
    <property type="molecule type" value="Genomic_DNA"/>
</dbReference>
<reference evidence="2" key="1">
    <citation type="journal article" date="2019" name="Int. J. Syst. Evol. Microbiol.">
        <title>The Global Catalogue of Microorganisms (GCM) 10K type strain sequencing project: providing services to taxonomists for standard genome sequencing and annotation.</title>
        <authorList>
            <consortium name="The Broad Institute Genomics Platform"/>
            <consortium name="The Broad Institute Genome Sequencing Center for Infectious Disease"/>
            <person name="Wu L."/>
            <person name="Ma J."/>
        </authorList>
    </citation>
    <scope>NUCLEOTIDE SEQUENCE [LARGE SCALE GENOMIC DNA]</scope>
    <source>
        <strain evidence="2">JCM 31405</strain>
    </source>
</reference>
<evidence type="ECO:0000313" key="1">
    <source>
        <dbReference type="EMBL" id="GGS11092.1"/>
    </source>
</evidence>
<organism evidence="1 2">
    <name type="scientific">Deinococcus sedimenti</name>
    <dbReference type="NCBI Taxonomy" id="1867090"/>
    <lineage>
        <taxon>Bacteria</taxon>
        <taxon>Thermotogati</taxon>
        <taxon>Deinococcota</taxon>
        <taxon>Deinococci</taxon>
        <taxon>Deinococcales</taxon>
        <taxon>Deinococcaceae</taxon>
        <taxon>Deinococcus</taxon>
    </lineage>
</organism>
<gene>
    <name evidence="1" type="ORF">GCM10008960_41360</name>
</gene>
<evidence type="ECO:0000313" key="2">
    <source>
        <dbReference type="Proteomes" id="UP000644548"/>
    </source>
</evidence>
<sequence>MGAVIVWHPDGRRVLRDQGGWPTLTAEPREPLAEVARSTWQLECWVLHDGGHPMGRPEPAHLRALSPTCPPGLVWADADQPPLQRAWQRPSWPEDAAQLIDTALAQTGRTRTGRPRPVHSTDLVSVIVADTTAGPVYFKASHNGREAAVTAHLARHHAHLTPPLLCADETRGLLLTASGGELLDRVGDLGAWEEAVTQLAHFQLQADSQALTELGCPALPLTETAERVDALLGDPAVLTSWGVRAQQQEVLAGQRTQIRAAFQDLADLGLPDLPSHGDAHPRNALSGPRGSVWFDWSETHSAAHPLLDAGWFLWWTLNKAGLPVAQGRGDLGPHLARTYLTALGCPDVLPLLLEALPLALLQRAVTYDAQFRHWEGTLPDWRPGYVPYVLSRAAHAITERGRS</sequence>
<keyword evidence="2" id="KW-1185">Reference proteome</keyword>
<dbReference type="Proteomes" id="UP000644548">
    <property type="component" value="Unassembled WGS sequence"/>
</dbReference>
<protein>
    <recommendedName>
        <fullName evidence="3">Aminoglycoside phosphotransferase domain-containing protein</fullName>
    </recommendedName>
</protein>
<comment type="caution">
    <text evidence="1">The sequence shown here is derived from an EMBL/GenBank/DDBJ whole genome shotgun (WGS) entry which is preliminary data.</text>
</comment>
<dbReference type="SUPFAM" id="SSF56112">
    <property type="entry name" value="Protein kinase-like (PK-like)"/>
    <property type="match status" value="1"/>
</dbReference>
<name>A0ABQ2SDH1_9DEIO</name>